<feature type="compositionally biased region" description="Basic residues" evidence="13">
    <location>
        <begin position="648"/>
        <end position="657"/>
    </location>
</feature>
<keyword evidence="4 12" id="KW-0547">Nucleotide-binding</keyword>
<feature type="compositionally biased region" description="Basic residues" evidence="13">
    <location>
        <begin position="673"/>
        <end position="683"/>
    </location>
</feature>
<evidence type="ECO:0000256" key="6">
    <source>
        <dbReference type="ARBA" id="ARBA00022806"/>
    </source>
</evidence>
<evidence type="ECO:0000313" key="17">
    <source>
        <dbReference type="EMBL" id="KAK6185455.1"/>
    </source>
</evidence>
<comment type="caution">
    <text evidence="17">The sequence shown here is derived from an EMBL/GenBank/DDBJ whole genome shotgun (WGS) entry which is preliminary data.</text>
</comment>
<dbReference type="Gene3D" id="3.40.50.300">
    <property type="entry name" value="P-loop containing nucleotide triphosphate hydrolases"/>
    <property type="match status" value="2"/>
</dbReference>
<feature type="short sequence motif" description="Q motif" evidence="11">
    <location>
        <begin position="162"/>
        <end position="190"/>
    </location>
</feature>
<evidence type="ECO:0000259" key="16">
    <source>
        <dbReference type="PROSITE" id="PS51195"/>
    </source>
</evidence>
<evidence type="ECO:0000256" key="10">
    <source>
        <dbReference type="ARBA" id="ARBA00047984"/>
    </source>
</evidence>
<dbReference type="FunFam" id="3.40.50.300:FF:000842">
    <property type="entry name" value="ATP-dependent RNA helicase DRS1"/>
    <property type="match status" value="1"/>
</dbReference>
<evidence type="ECO:0000256" key="1">
    <source>
        <dbReference type="ARBA" id="ARBA00004604"/>
    </source>
</evidence>
<evidence type="ECO:0000256" key="3">
    <source>
        <dbReference type="ARBA" id="ARBA00022517"/>
    </source>
</evidence>
<dbReference type="SMART" id="SM00487">
    <property type="entry name" value="DEXDc"/>
    <property type="match status" value="1"/>
</dbReference>
<feature type="compositionally biased region" description="Basic and acidic residues" evidence="13">
    <location>
        <begin position="660"/>
        <end position="672"/>
    </location>
</feature>
<dbReference type="GO" id="GO:0006364">
    <property type="term" value="P:rRNA processing"/>
    <property type="evidence" value="ECO:0007669"/>
    <property type="project" value="UniProtKB-ARBA"/>
</dbReference>
<dbReference type="AlphaFoldDB" id="A0AAN8JYE3"/>
<dbReference type="CDD" id="cd17947">
    <property type="entry name" value="DEADc_DDX27"/>
    <property type="match status" value="1"/>
</dbReference>
<dbReference type="Proteomes" id="UP001347796">
    <property type="component" value="Unassembled WGS sequence"/>
</dbReference>
<dbReference type="GO" id="GO:0003676">
    <property type="term" value="F:nucleic acid binding"/>
    <property type="evidence" value="ECO:0007669"/>
    <property type="project" value="InterPro"/>
</dbReference>
<keyword evidence="7 12" id="KW-0067">ATP-binding</keyword>
<protein>
    <recommendedName>
        <fullName evidence="2">RNA helicase</fullName>
        <ecNumber evidence="2">3.6.4.13</ecNumber>
    </recommendedName>
</protein>
<keyword evidence="8" id="KW-0539">Nucleus</keyword>
<dbReference type="InterPro" id="IPR001650">
    <property type="entry name" value="Helicase_C-like"/>
</dbReference>
<feature type="region of interest" description="Disordered" evidence="13">
    <location>
        <begin position="1"/>
        <end position="47"/>
    </location>
</feature>
<dbReference type="InterPro" id="IPR027417">
    <property type="entry name" value="P-loop_NTPase"/>
</dbReference>
<proteinExistence type="inferred from homology"/>
<evidence type="ECO:0000256" key="9">
    <source>
        <dbReference type="ARBA" id="ARBA00043999"/>
    </source>
</evidence>
<dbReference type="PANTHER" id="PTHR47959">
    <property type="entry name" value="ATP-DEPENDENT RNA HELICASE RHLE-RELATED"/>
    <property type="match status" value="1"/>
</dbReference>
<dbReference type="Pfam" id="PF00271">
    <property type="entry name" value="Helicase_C"/>
    <property type="match status" value="1"/>
</dbReference>
<dbReference type="EMBL" id="JAZGQO010000006">
    <property type="protein sequence ID" value="KAK6185455.1"/>
    <property type="molecule type" value="Genomic_DNA"/>
</dbReference>
<dbReference type="GO" id="GO:0016787">
    <property type="term" value="F:hydrolase activity"/>
    <property type="evidence" value="ECO:0007669"/>
    <property type="project" value="UniProtKB-KW"/>
</dbReference>
<feature type="domain" description="Helicase C-terminal" evidence="15">
    <location>
        <begin position="378"/>
        <end position="547"/>
    </location>
</feature>
<keyword evidence="5 12" id="KW-0378">Hydrolase</keyword>
<evidence type="ECO:0000259" key="15">
    <source>
        <dbReference type="PROSITE" id="PS51194"/>
    </source>
</evidence>
<feature type="domain" description="Helicase ATP-binding" evidence="14">
    <location>
        <begin position="193"/>
        <end position="367"/>
    </location>
</feature>
<comment type="similarity">
    <text evidence="9">Belongs to the DEAD box helicase family. DDX27/DRS1 subfamily.</text>
</comment>
<keyword evidence="3" id="KW-0690">Ribosome biogenesis</keyword>
<feature type="compositionally biased region" description="Basic and acidic residues" evidence="13">
    <location>
        <begin position="598"/>
        <end position="639"/>
    </location>
</feature>
<dbReference type="SMART" id="SM00490">
    <property type="entry name" value="HELICc"/>
    <property type="match status" value="1"/>
</dbReference>
<dbReference type="PROSITE" id="PS51195">
    <property type="entry name" value="Q_MOTIF"/>
    <property type="match status" value="1"/>
</dbReference>
<dbReference type="PROSITE" id="PS51192">
    <property type="entry name" value="HELICASE_ATP_BIND_1"/>
    <property type="match status" value="1"/>
</dbReference>
<dbReference type="GO" id="GO:0005829">
    <property type="term" value="C:cytosol"/>
    <property type="evidence" value="ECO:0007669"/>
    <property type="project" value="TreeGrafter"/>
</dbReference>
<evidence type="ECO:0000256" key="13">
    <source>
        <dbReference type="SAM" id="MobiDB-lite"/>
    </source>
</evidence>
<sequence length="747" mass="85034">MASKNELDFIGTITENDNIELEPESSESEEEDNVAKTAKKKKPNHSEFNISFQFNDQFDPYQNISFDDLIHKAKRKKHISALDDKIAVVRKKRKREKAGDDNGINEDELNVDPNEEESSSGEEMATDVIRTKEKRKRKKKKVEEEEEIMEFSECIDTYDENMGFADMNVTRPLMKALSVMNFEKPTPIQTATIPKALMGKDLCACAVTGSGKTVAFMLPIMERLLYKPKNSSVSRVLILVPTRELAVQVHTVGRKLAQFSTIELCLAVGGLDLKSQEAALRLGPDIVIATPGRLIDHLHNSPGFSLGSIEILVLDEADRMLDEYFAEQMHEIIKMCSYQRQTMLFSATMTEGVQELAAVSLKNPVKIFMNEATDVAMGLRQEFIRIRPNREGDREAIVAALVSRTFCDRCLVFIQTRAQAHRMHILLGLFGVNVGELHGRLSQAERLESLKKFQDGLVDVMLATDLAARGLDIKEVKTVINFTMPNTTKHYIHRVGRTARAGKSGRSVTLVGEKERKMLKEVVKKAVTPLKVRIVPQEVISKYRDEIAGMEEDISQIMLEQQEEKELKATEKKVNKAEDRLQKQDDLTGMDRTWFQTHQERRQEKKGLRRGEKPDFKSKSKDKVKEFKTPEERVEKEMKTAQLYGNRVSKKNFKQTRMRAFGETKEKSDKLNRISKNKQKKLVKSSEKKSFDKELTSTDKPALKKFRKGPSYQERKDLGLVGKKSTPNKFQKNGGGKNTKARGKGRR</sequence>
<gene>
    <name evidence="17" type="ORF">SNE40_007685</name>
</gene>
<keyword evidence="6 12" id="KW-0347">Helicase</keyword>
<name>A0AAN8JYE3_PATCE</name>
<evidence type="ECO:0000256" key="4">
    <source>
        <dbReference type="ARBA" id="ARBA00022741"/>
    </source>
</evidence>
<evidence type="ECO:0000256" key="8">
    <source>
        <dbReference type="ARBA" id="ARBA00023242"/>
    </source>
</evidence>
<dbReference type="PROSITE" id="PS00039">
    <property type="entry name" value="DEAD_ATP_HELICASE"/>
    <property type="match status" value="1"/>
</dbReference>
<reference evidence="17 18" key="1">
    <citation type="submission" date="2024-01" db="EMBL/GenBank/DDBJ databases">
        <title>The genome of the rayed Mediterranean limpet Patella caerulea (Linnaeus, 1758).</title>
        <authorList>
            <person name="Anh-Thu Weber A."/>
            <person name="Halstead-Nussloch G."/>
        </authorList>
    </citation>
    <scope>NUCLEOTIDE SEQUENCE [LARGE SCALE GENOMIC DNA]</scope>
    <source>
        <strain evidence="17">AATW-2023a</strain>
        <tissue evidence="17">Whole specimen</tissue>
    </source>
</reference>
<dbReference type="GO" id="GO:0005730">
    <property type="term" value="C:nucleolus"/>
    <property type="evidence" value="ECO:0007669"/>
    <property type="project" value="UniProtKB-SubCell"/>
</dbReference>
<evidence type="ECO:0000313" key="18">
    <source>
        <dbReference type="Proteomes" id="UP001347796"/>
    </source>
</evidence>
<feature type="domain" description="DEAD-box RNA helicase Q" evidence="16">
    <location>
        <begin position="162"/>
        <end position="190"/>
    </location>
</feature>
<feature type="region of interest" description="Disordered" evidence="13">
    <location>
        <begin position="91"/>
        <end position="143"/>
    </location>
</feature>
<dbReference type="CDD" id="cd18787">
    <property type="entry name" value="SF2_C_DEAD"/>
    <property type="match status" value="1"/>
</dbReference>
<dbReference type="InterPro" id="IPR000629">
    <property type="entry name" value="RNA-helicase_DEAD-box_CS"/>
</dbReference>
<organism evidence="17 18">
    <name type="scientific">Patella caerulea</name>
    <name type="common">Rayed Mediterranean limpet</name>
    <dbReference type="NCBI Taxonomy" id="87958"/>
    <lineage>
        <taxon>Eukaryota</taxon>
        <taxon>Metazoa</taxon>
        <taxon>Spiralia</taxon>
        <taxon>Lophotrochozoa</taxon>
        <taxon>Mollusca</taxon>
        <taxon>Gastropoda</taxon>
        <taxon>Patellogastropoda</taxon>
        <taxon>Patelloidea</taxon>
        <taxon>Patellidae</taxon>
        <taxon>Patella</taxon>
    </lineage>
</organism>
<dbReference type="SUPFAM" id="SSF52540">
    <property type="entry name" value="P-loop containing nucleoside triphosphate hydrolases"/>
    <property type="match status" value="2"/>
</dbReference>
<evidence type="ECO:0000259" key="14">
    <source>
        <dbReference type="PROSITE" id="PS51192"/>
    </source>
</evidence>
<comment type="subcellular location">
    <subcellularLocation>
        <location evidence="1">Nucleus</location>
        <location evidence="1">Nucleolus</location>
    </subcellularLocation>
</comment>
<feature type="region of interest" description="Disordered" evidence="13">
    <location>
        <begin position="570"/>
        <end position="747"/>
    </location>
</feature>
<accession>A0AAN8JYE3</accession>
<feature type="compositionally biased region" description="Basic and acidic residues" evidence="13">
    <location>
        <begin position="570"/>
        <end position="586"/>
    </location>
</feature>
<evidence type="ECO:0000256" key="12">
    <source>
        <dbReference type="RuleBase" id="RU000492"/>
    </source>
</evidence>
<dbReference type="EC" id="3.6.4.13" evidence="2"/>
<dbReference type="GO" id="GO:0003724">
    <property type="term" value="F:RNA helicase activity"/>
    <property type="evidence" value="ECO:0007669"/>
    <property type="project" value="UniProtKB-EC"/>
</dbReference>
<dbReference type="PANTHER" id="PTHR47959:SF1">
    <property type="entry name" value="ATP-DEPENDENT RNA HELICASE DBPA"/>
    <property type="match status" value="1"/>
</dbReference>
<comment type="catalytic activity">
    <reaction evidence="10">
        <text>ATP + H2O = ADP + phosphate + H(+)</text>
        <dbReference type="Rhea" id="RHEA:13065"/>
        <dbReference type="ChEBI" id="CHEBI:15377"/>
        <dbReference type="ChEBI" id="CHEBI:15378"/>
        <dbReference type="ChEBI" id="CHEBI:30616"/>
        <dbReference type="ChEBI" id="CHEBI:43474"/>
        <dbReference type="ChEBI" id="CHEBI:456216"/>
        <dbReference type="EC" id="3.6.4.13"/>
    </reaction>
</comment>
<feature type="compositionally biased region" description="Acidic residues" evidence="13">
    <location>
        <begin position="103"/>
        <end position="120"/>
    </location>
</feature>
<dbReference type="PROSITE" id="PS51194">
    <property type="entry name" value="HELICASE_CTER"/>
    <property type="match status" value="1"/>
</dbReference>
<feature type="compositionally biased region" description="Acidic residues" evidence="13">
    <location>
        <begin position="17"/>
        <end position="32"/>
    </location>
</feature>
<keyword evidence="18" id="KW-1185">Reference proteome</keyword>
<dbReference type="Pfam" id="PF00270">
    <property type="entry name" value="DEAD"/>
    <property type="match status" value="1"/>
</dbReference>
<dbReference type="InterPro" id="IPR011545">
    <property type="entry name" value="DEAD/DEAH_box_helicase_dom"/>
</dbReference>
<feature type="compositionally biased region" description="Basic and acidic residues" evidence="13">
    <location>
        <begin position="684"/>
        <end position="697"/>
    </location>
</feature>
<evidence type="ECO:0000256" key="11">
    <source>
        <dbReference type="PROSITE-ProRule" id="PRU00552"/>
    </source>
</evidence>
<evidence type="ECO:0000256" key="7">
    <source>
        <dbReference type="ARBA" id="ARBA00022840"/>
    </source>
</evidence>
<dbReference type="InterPro" id="IPR014014">
    <property type="entry name" value="RNA_helicase_DEAD_Q_motif"/>
</dbReference>
<dbReference type="InterPro" id="IPR050079">
    <property type="entry name" value="DEAD_box_RNA_helicase"/>
</dbReference>
<evidence type="ECO:0000256" key="5">
    <source>
        <dbReference type="ARBA" id="ARBA00022801"/>
    </source>
</evidence>
<dbReference type="GO" id="GO:0005524">
    <property type="term" value="F:ATP binding"/>
    <property type="evidence" value="ECO:0007669"/>
    <property type="project" value="UniProtKB-KW"/>
</dbReference>
<evidence type="ECO:0000256" key="2">
    <source>
        <dbReference type="ARBA" id="ARBA00012552"/>
    </source>
</evidence>
<dbReference type="InterPro" id="IPR014001">
    <property type="entry name" value="Helicase_ATP-bd"/>
</dbReference>